<dbReference type="STRING" id="1648404.CP97_05790"/>
<gene>
    <name evidence="1" type="ORF">CP97_05790</name>
</gene>
<dbReference type="Proteomes" id="UP000059113">
    <property type="component" value="Chromosome"/>
</dbReference>
<dbReference type="EMBL" id="CP011310">
    <property type="protein sequence ID" value="AKQ41644.1"/>
    <property type="molecule type" value="Genomic_DNA"/>
</dbReference>
<dbReference type="Pfam" id="PF13801">
    <property type="entry name" value="Metal_resist"/>
    <property type="match status" value="1"/>
</dbReference>
<protein>
    <submittedName>
        <fullName evidence="1">Nickel-cobalt-cadmium resistance protein nccX</fullName>
    </submittedName>
</protein>
<evidence type="ECO:0000313" key="1">
    <source>
        <dbReference type="EMBL" id="AKQ41644.1"/>
    </source>
</evidence>
<organism evidence="1 2">
    <name type="scientific">Aurantiacibacter atlanticus</name>
    <dbReference type="NCBI Taxonomy" id="1648404"/>
    <lineage>
        <taxon>Bacteria</taxon>
        <taxon>Pseudomonadati</taxon>
        <taxon>Pseudomonadota</taxon>
        <taxon>Alphaproteobacteria</taxon>
        <taxon>Sphingomonadales</taxon>
        <taxon>Erythrobacteraceae</taxon>
        <taxon>Aurantiacibacter</taxon>
    </lineage>
</organism>
<dbReference type="AlphaFoldDB" id="A0A0H4VEW3"/>
<dbReference type="OrthoDB" id="7450844at2"/>
<dbReference type="RefSeq" id="WP_048885157.1">
    <property type="nucleotide sequence ID" value="NZ_CP011310.1"/>
</dbReference>
<sequence length="144" mass="16078">MKTPNLVIAVLLAALAGYLGAIAADRWLIPERNGSLHQFVHEELVLTAEQNTRLETLEARYAVERSALEASVRASNARLAQAMDEEHAYGPEVRAAIDEVHARLGELQKATVQHVFDMREILEPEQQTIFDRQVSEALTSKPHN</sequence>
<accession>A0A0H4VEW3</accession>
<evidence type="ECO:0000313" key="2">
    <source>
        <dbReference type="Proteomes" id="UP000059113"/>
    </source>
</evidence>
<reference evidence="2" key="2">
    <citation type="submission" date="2015-04" db="EMBL/GenBank/DDBJ databases">
        <title>The complete genome sequence of Erythrobacter sp. s21-N3.</title>
        <authorList>
            <person name="Zhuang L."/>
            <person name="Liu Y."/>
            <person name="Shao Z."/>
        </authorList>
    </citation>
    <scope>NUCLEOTIDE SEQUENCE [LARGE SCALE GENOMIC DNA]</scope>
    <source>
        <strain evidence="2">s21-N3</strain>
    </source>
</reference>
<dbReference type="Gene3D" id="1.20.120.1490">
    <property type="match status" value="1"/>
</dbReference>
<dbReference type="KEGG" id="ery:CP97_05790"/>
<name>A0A0H4VEW3_9SPHN</name>
<keyword evidence="2" id="KW-1185">Reference proteome</keyword>
<reference evidence="1 2" key="1">
    <citation type="journal article" date="2015" name="Int. J. Syst. Evol. Microbiol.">
        <title>Erythrobacter atlanticus sp. nov., a bacterium from ocean sediment able to degrade polycyclic aromatic hydrocarbons.</title>
        <authorList>
            <person name="Zhuang L."/>
            <person name="Liu Y."/>
            <person name="Wang L."/>
            <person name="Wang W."/>
            <person name="Shao Z."/>
        </authorList>
    </citation>
    <scope>NUCLEOTIDE SEQUENCE [LARGE SCALE GENOMIC DNA]</scope>
    <source>
        <strain evidence="2">s21-N3</strain>
    </source>
</reference>
<dbReference type="InterPro" id="IPR025961">
    <property type="entry name" value="Metal_resist"/>
</dbReference>
<proteinExistence type="predicted"/>
<dbReference type="PATRIC" id="fig|1648404.4.peg.1211"/>